<dbReference type="Gene3D" id="1.20.58.220">
    <property type="entry name" value="Phosphate transport system protein phou homolog 2, domain 2"/>
    <property type="match status" value="1"/>
</dbReference>
<dbReference type="AlphaFoldDB" id="A0A0S3K933"/>
<sequence length="207" mass="23538">MARKKQFDYFGELEHLAKNAHQAAELLEMIATDYSLEKLESEAEKIHILEREGDQIVQKILSELYVSFITPIDREDIVEITQRLDDVLDTINSISYLLSTLVVKELNENAMVFITYGVESTAGVLTATKEFAKFKNSKTLRLMIDEVSEIEGKADKLYSDSLKDLFTNEQNPIEVIRWKNVYDQLEALLNASESVVDVISGLVIKNS</sequence>
<comment type="similarity">
    <text evidence="1">Belongs to the UPF0111 family.</text>
</comment>
<dbReference type="InterPro" id="IPR018445">
    <property type="entry name" value="Put_Phosphate_transp_reg"/>
</dbReference>
<evidence type="ECO:0000313" key="2">
    <source>
        <dbReference type="EMBL" id="ALS00842.1"/>
    </source>
</evidence>
<dbReference type="OrthoDB" id="9797568at2"/>
<dbReference type="Pfam" id="PF01865">
    <property type="entry name" value="PhoU_div"/>
    <property type="match status" value="1"/>
</dbReference>
<dbReference type="Proteomes" id="UP000065511">
    <property type="component" value="Chromosome"/>
</dbReference>
<evidence type="ECO:0000256" key="1">
    <source>
        <dbReference type="ARBA" id="ARBA00008591"/>
    </source>
</evidence>
<dbReference type="EMBL" id="CP013614">
    <property type="protein sequence ID" value="ALS00842.1"/>
    <property type="molecule type" value="Genomic_DNA"/>
</dbReference>
<evidence type="ECO:0000313" key="5">
    <source>
        <dbReference type="Proteomes" id="UP000183039"/>
    </source>
</evidence>
<accession>A0A0S3K933</accession>
<evidence type="ECO:0000313" key="4">
    <source>
        <dbReference type="Proteomes" id="UP000065511"/>
    </source>
</evidence>
<evidence type="ECO:0000313" key="3">
    <source>
        <dbReference type="EMBL" id="OJG91583.1"/>
    </source>
</evidence>
<dbReference type="InterPro" id="IPR038078">
    <property type="entry name" value="PhoU-like_sf"/>
</dbReference>
<reference evidence="2 4" key="2">
    <citation type="submission" date="2015-12" db="EMBL/GenBank/DDBJ databases">
        <authorList>
            <person name="Lauer A."/>
            <person name="Humrighouse B."/>
            <person name="Loparev V."/>
            <person name="Shewmaker P.L."/>
            <person name="Whitney A.M."/>
            <person name="McLaughlin R.W."/>
        </authorList>
    </citation>
    <scope>NUCLEOTIDE SEQUENCE [LARGE SCALE GENOMIC DNA]</scope>
    <source>
        <strain evidence="2 4">LMG 23085</strain>
    </source>
</reference>
<proteinExistence type="inferred from homology"/>
<dbReference type="KEGG" id="ess:ATZ33_05500"/>
<keyword evidence="4" id="KW-1185">Reference proteome</keyword>
<reference evidence="3 5" key="1">
    <citation type="submission" date="2014-12" db="EMBL/GenBank/DDBJ databases">
        <title>Draft genome sequences of 29 type strains of Enterococci.</title>
        <authorList>
            <person name="Zhong Z."/>
            <person name="Sun Z."/>
            <person name="Liu W."/>
            <person name="Zhang W."/>
            <person name="Zhang H."/>
        </authorList>
    </citation>
    <scope>NUCLEOTIDE SEQUENCE [LARGE SCALE GENOMIC DNA]</scope>
    <source>
        <strain evidence="3 5">DSM 22801</strain>
    </source>
</reference>
<dbReference type="EMBL" id="JXLC01000012">
    <property type="protein sequence ID" value="OJG91583.1"/>
    <property type="molecule type" value="Genomic_DNA"/>
</dbReference>
<protein>
    <submittedName>
        <fullName evidence="2">Phosphate transport regulator</fullName>
    </submittedName>
    <submittedName>
        <fullName evidence="3">TIGR00153 family protein</fullName>
    </submittedName>
</protein>
<dbReference type="PANTHER" id="PTHR37298:SF1">
    <property type="entry name" value="UPF0111 PROTEIN YKAA"/>
    <property type="match status" value="1"/>
</dbReference>
<organism evidence="3 5">
    <name type="scientific">Enterococcus silesiacus</name>
    <dbReference type="NCBI Taxonomy" id="332949"/>
    <lineage>
        <taxon>Bacteria</taxon>
        <taxon>Bacillati</taxon>
        <taxon>Bacillota</taxon>
        <taxon>Bacilli</taxon>
        <taxon>Lactobacillales</taxon>
        <taxon>Enterococcaceae</taxon>
        <taxon>Enterococcus</taxon>
    </lineage>
</organism>
<dbReference type="PANTHER" id="PTHR37298">
    <property type="entry name" value="UPF0111 PROTEIN YKAA"/>
    <property type="match status" value="1"/>
</dbReference>
<dbReference type="RefSeq" id="WP_071877806.1">
    <property type="nucleotide sequence ID" value="NZ_JXLC01000012.1"/>
</dbReference>
<gene>
    <name evidence="2" type="ORF">ATZ33_05500</name>
    <name evidence="3" type="ORF">RV15_GL000467</name>
</gene>
<dbReference type="Proteomes" id="UP000183039">
    <property type="component" value="Unassembled WGS sequence"/>
</dbReference>
<dbReference type="InterPro" id="IPR052912">
    <property type="entry name" value="UPF0111_domain"/>
</dbReference>
<name>A0A0S3K933_9ENTE</name>